<dbReference type="GO" id="GO:0005634">
    <property type="term" value="C:nucleus"/>
    <property type="evidence" value="ECO:0007669"/>
    <property type="project" value="TreeGrafter"/>
</dbReference>
<dbReference type="Proteomes" id="UP000095283">
    <property type="component" value="Unplaced"/>
</dbReference>
<proteinExistence type="inferred from homology"/>
<protein>
    <submittedName>
        <fullName evidence="5">WD_REPEATS_REGION domain-containing protein</fullName>
    </submittedName>
</protein>
<dbReference type="InterPro" id="IPR015943">
    <property type="entry name" value="WD40/YVTN_repeat-like_dom_sf"/>
</dbReference>
<organism evidence="4 5">
    <name type="scientific">Heterorhabditis bacteriophora</name>
    <name type="common">Entomopathogenic nematode worm</name>
    <dbReference type="NCBI Taxonomy" id="37862"/>
    <lineage>
        <taxon>Eukaryota</taxon>
        <taxon>Metazoa</taxon>
        <taxon>Ecdysozoa</taxon>
        <taxon>Nematoda</taxon>
        <taxon>Chromadorea</taxon>
        <taxon>Rhabditida</taxon>
        <taxon>Rhabditina</taxon>
        <taxon>Rhabditomorpha</taxon>
        <taxon>Strongyloidea</taxon>
        <taxon>Heterorhabditidae</taxon>
        <taxon>Heterorhabditis</taxon>
    </lineage>
</organism>
<dbReference type="InterPro" id="IPR001680">
    <property type="entry name" value="WD40_rpt"/>
</dbReference>
<dbReference type="AlphaFoldDB" id="A0A1I7X0K2"/>
<accession>A0A1I7X0K2</accession>
<evidence type="ECO:0000256" key="1">
    <source>
        <dbReference type="ARBA" id="ARBA00022574"/>
    </source>
</evidence>
<keyword evidence="1" id="KW-0853">WD repeat</keyword>
<dbReference type="SUPFAM" id="SSF50978">
    <property type="entry name" value="WD40 repeat-like"/>
    <property type="match status" value="1"/>
</dbReference>
<sequence length="136" mass="15355">MTIIIIIIIKFRLFVLSQMECVYTLLYFIRFPFIFCCTDNISSHVINSLAFSSNGETLIVCSGQSQIRLLDRKGKQWAETVHGDQYLVDVSNTKGHTASVNCCQFNPIIKTEFITCSDDGIFIFISHIIGRSGYGI</sequence>
<comment type="similarity">
    <text evidence="3">Belongs to the WD repeat GAD-1 family.</text>
</comment>
<dbReference type="Gene3D" id="2.130.10.10">
    <property type="entry name" value="YVTN repeat-like/Quinoprotein amine dehydrogenase"/>
    <property type="match status" value="1"/>
</dbReference>
<dbReference type="InterPro" id="IPR051858">
    <property type="entry name" value="WD_repeat_GAD-1"/>
</dbReference>
<dbReference type="SMART" id="SM00320">
    <property type="entry name" value="WD40"/>
    <property type="match status" value="2"/>
</dbReference>
<reference evidence="5" key="1">
    <citation type="submission" date="2016-11" db="UniProtKB">
        <authorList>
            <consortium name="WormBaseParasite"/>
        </authorList>
    </citation>
    <scope>IDENTIFICATION</scope>
</reference>
<evidence type="ECO:0000256" key="3">
    <source>
        <dbReference type="ARBA" id="ARBA00038343"/>
    </source>
</evidence>
<keyword evidence="2" id="KW-0677">Repeat</keyword>
<keyword evidence="4" id="KW-1185">Reference proteome</keyword>
<name>A0A1I7X0K2_HETBA</name>
<dbReference type="PANTHER" id="PTHR16017:SF0">
    <property type="entry name" value="WD REPEAT-CONTAINING PROTEIN 70"/>
    <property type="match status" value="1"/>
</dbReference>
<evidence type="ECO:0000313" key="5">
    <source>
        <dbReference type="WBParaSite" id="Hba_10922"/>
    </source>
</evidence>
<dbReference type="Pfam" id="PF00400">
    <property type="entry name" value="WD40"/>
    <property type="match status" value="2"/>
</dbReference>
<dbReference type="WBParaSite" id="Hba_10922">
    <property type="protein sequence ID" value="Hba_10922"/>
    <property type="gene ID" value="Hba_10922"/>
</dbReference>
<dbReference type="PANTHER" id="PTHR16017">
    <property type="entry name" value="GASTRULATION DEFECTIVE PROTEIN 1-RELATED"/>
    <property type="match status" value="1"/>
</dbReference>
<evidence type="ECO:0000313" key="4">
    <source>
        <dbReference type="Proteomes" id="UP000095283"/>
    </source>
</evidence>
<dbReference type="GO" id="GO:0035861">
    <property type="term" value="C:site of double-strand break"/>
    <property type="evidence" value="ECO:0007669"/>
    <property type="project" value="TreeGrafter"/>
</dbReference>
<evidence type="ECO:0000256" key="2">
    <source>
        <dbReference type="ARBA" id="ARBA00022737"/>
    </source>
</evidence>
<dbReference type="InterPro" id="IPR036322">
    <property type="entry name" value="WD40_repeat_dom_sf"/>
</dbReference>